<dbReference type="eggNOG" id="ENOG503319C">
    <property type="taxonomic scope" value="Bacteria"/>
</dbReference>
<dbReference type="STRING" id="399739.Pmen_2123"/>
<organism evidence="1">
    <name type="scientific">Ectopseudomonas mendocina (strain ymp)</name>
    <name type="common">Pseudomonas mendocina</name>
    <dbReference type="NCBI Taxonomy" id="399739"/>
    <lineage>
        <taxon>Bacteria</taxon>
        <taxon>Pseudomonadati</taxon>
        <taxon>Pseudomonadota</taxon>
        <taxon>Gammaproteobacteria</taxon>
        <taxon>Pseudomonadales</taxon>
        <taxon>Pseudomonadaceae</taxon>
        <taxon>Ectopseudomonas</taxon>
    </lineage>
</organism>
<dbReference type="HOGENOM" id="CLU_087266_1_0_6"/>
<dbReference type="KEGG" id="pmy:Pmen_2123"/>
<reference evidence="1" key="1">
    <citation type="submission" date="2007-04" db="EMBL/GenBank/DDBJ databases">
        <title>Complete sequence of Pseudomonas mendocina ymp.</title>
        <authorList>
            <consortium name="US DOE Joint Genome Institute"/>
            <person name="Copeland A."/>
            <person name="Lucas S."/>
            <person name="Lapidus A."/>
            <person name="Barry K."/>
            <person name="Glavina del Rio T."/>
            <person name="Dalin E."/>
            <person name="Tice H."/>
            <person name="Pitluck S."/>
            <person name="Kiss H."/>
            <person name="Brettin T."/>
            <person name="Detter J.C."/>
            <person name="Bruce D."/>
            <person name="Han C."/>
            <person name="Schmutz J."/>
            <person name="Larimer F."/>
            <person name="Land M."/>
            <person name="Hauser L."/>
            <person name="Kyrpides N."/>
            <person name="Mikhailova N."/>
            <person name="Hersman L."/>
            <person name="Dubois J."/>
            <person name="Maurice P."/>
            <person name="Richardson P."/>
        </authorList>
    </citation>
    <scope>NUCLEOTIDE SEQUENCE [LARGE SCALE GENOMIC DNA]</scope>
    <source>
        <strain evidence="1">Ymp</strain>
    </source>
</reference>
<name>A4XU67_ECTM1</name>
<gene>
    <name evidence="1" type="ordered locus">Pmen_2123</name>
</gene>
<evidence type="ECO:0000313" key="1">
    <source>
        <dbReference type="EMBL" id="ABP84883.1"/>
    </source>
</evidence>
<dbReference type="AlphaFoldDB" id="A4XU67"/>
<dbReference type="OrthoDB" id="9182441at2"/>
<proteinExistence type="predicted"/>
<evidence type="ECO:0008006" key="2">
    <source>
        <dbReference type="Google" id="ProtNLM"/>
    </source>
</evidence>
<dbReference type="EMBL" id="CP000680">
    <property type="protein sequence ID" value="ABP84883.1"/>
    <property type="molecule type" value="Genomic_DNA"/>
</dbReference>
<protein>
    <recommendedName>
        <fullName evidence="2">Metal-binding protein</fullName>
    </recommendedName>
</protein>
<sequence length="275" mass="30909">MGNYSKGISRRLQESRIEAGYCLICRQYGALSFDHVPPQGSIVISKTEQLLITEVLNVEEIPIRGVVSNNGSKFKTICKSCNSLLGRYDSEVARVCKLATEKISAHLSNVFSTHTFVFIEYDPVSYCRAMVGHVLSATTAKECACEPQDTEYFSPLERFVLTGDLSVQDTHDFYCWFYPYVRHVSGKQFAFMNEGHRSLMSCLYFFPIAFLITKKDQGTYPAQAKKIEFSHKILPLNLSHANIRNSSFPFAGLEGDQILALTDSQVTVSIPARNK</sequence>
<accession>A4XU67</accession>